<dbReference type="InterPro" id="IPR024169">
    <property type="entry name" value="SP_NH2Trfase/AEP_transaminase"/>
</dbReference>
<comment type="similarity">
    <text evidence="2">Belongs to the class-V pyridoxal-phosphate-dependent aminotransferase family.</text>
</comment>
<dbReference type="EMBL" id="CDMZ01003280">
    <property type="protein sequence ID" value="CEM45786.1"/>
    <property type="molecule type" value="Genomic_DNA"/>
</dbReference>
<dbReference type="Pfam" id="PF00266">
    <property type="entry name" value="Aminotran_5"/>
    <property type="match status" value="1"/>
</dbReference>
<evidence type="ECO:0000256" key="1">
    <source>
        <dbReference type="ARBA" id="ARBA00001933"/>
    </source>
</evidence>
<dbReference type="InterPro" id="IPR015424">
    <property type="entry name" value="PyrdxlP-dep_Trfase"/>
</dbReference>
<dbReference type="FunFam" id="3.40.640.10:FF:000027">
    <property type="entry name" value="Serine--pyruvate aminotransferase, mitochondrial"/>
    <property type="match status" value="1"/>
</dbReference>
<keyword evidence="4" id="KW-0032">Aminotransferase</keyword>
<dbReference type="SUPFAM" id="SSF53383">
    <property type="entry name" value="PLP-dependent transferases"/>
    <property type="match status" value="1"/>
</dbReference>
<evidence type="ECO:0000256" key="4">
    <source>
        <dbReference type="ARBA" id="ARBA00022576"/>
    </source>
</evidence>
<dbReference type="AlphaFoldDB" id="A0A0G4HNM7"/>
<protein>
    <recommendedName>
        <fullName evidence="3">alanine--glyoxylate transaminase</fullName>
        <ecNumber evidence="3">2.6.1.44</ecNumber>
    </recommendedName>
</protein>
<evidence type="ECO:0000313" key="10">
    <source>
        <dbReference type="EMBL" id="CEM45786.1"/>
    </source>
</evidence>
<dbReference type="GO" id="GO:0005777">
    <property type="term" value="C:peroxisome"/>
    <property type="evidence" value="ECO:0007669"/>
    <property type="project" value="TreeGrafter"/>
</dbReference>
<dbReference type="InterPro" id="IPR015422">
    <property type="entry name" value="PyrdxlP-dep_Trfase_small"/>
</dbReference>
<keyword evidence="5" id="KW-0808">Transferase</keyword>
<dbReference type="EC" id="2.6.1.44" evidence="3"/>
<name>A0A0G4HNM7_9ALVE</name>
<evidence type="ECO:0000256" key="7">
    <source>
        <dbReference type="PIRSR" id="PIRSR000524-1"/>
    </source>
</evidence>
<evidence type="ECO:0000256" key="6">
    <source>
        <dbReference type="ARBA" id="ARBA00022898"/>
    </source>
</evidence>
<reference evidence="10" key="1">
    <citation type="submission" date="2014-11" db="EMBL/GenBank/DDBJ databases">
        <authorList>
            <person name="Otto D Thomas"/>
            <person name="Naeem Raeece"/>
        </authorList>
    </citation>
    <scope>NUCLEOTIDE SEQUENCE</scope>
</reference>
<feature type="binding site" evidence="7">
    <location>
        <position position="355"/>
    </location>
    <ligand>
        <name>substrate</name>
    </ligand>
</feature>
<dbReference type="Gene3D" id="3.90.1150.10">
    <property type="entry name" value="Aspartate Aminotransferase, domain 1"/>
    <property type="match status" value="1"/>
</dbReference>
<dbReference type="InterPro" id="IPR000192">
    <property type="entry name" value="Aminotrans_V_dom"/>
</dbReference>
<evidence type="ECO:0000256" key="3">
    <source>
        <dbReference type="ARBA" id="ARBA00013049"/>
    </source>
</evidence>
<sequence>MSVDDTHRKDFGRLVVPRRDMMGPGPSNYHPRVMSAMALPALGHLHPPTLKIMDEIKELLKYTFQTESDWTFAVSGTGHAAMECSIANLVEPGDVVLVGNNGIWGQRVMDIVGRYGGKAVQMEKAAGHTFSLDEIKNALAQHKPSLLFLTHGESSGGTMQNLRGVGEACREANCLLLADAVCTLGAAPLLVDQWCVDACYSGSQKALSCAPGVSPITFGPRAVAKLTNRKTPVQSWYFDANEIARYWGVEGRARFYHHTGPVSLFYALREALAVLAEERLEKAWARHQNAADLLYAELERVGLRCLVEKKDERLPSVTTIAAEGIDPTKILPWIMAKYEVEISAGLGPTAGKALRVGLMGVNANPKNVLFTVAALKDALETHGYGDKYLARPQAA</sequence>
<dbReference type="GO" id="GO:0004760">
    <property type="term" value="F:L-serine-pyruvate transaminase activity"/>
    <property type="evidence" value="ECO:0007669"/>
    <property type="project" value="TreeGrafter"/>
</dbReference>
<organism evidence="10">
    <name type="scientific">Chromera velia CCMP2878</name>
    <dbReference type="NCBI Taxonomy" id="1169474"/>
    <lineage>
        <taxon>Eukaryota</taxon>
        <taxon>Sar</taxon>
        <taxon>Alveolata</taxon>
        <taxon>Colpodellida</taxon>
        <taxon>Chromeraceae</taxon>
        <taxon>Chromera</taxon>
    </lineage>
</organism>
<evidence type="ECO:0000259" key="9">
    <source>
        <dbReference type="Pfam" id="PF00266"/>
    </source>
</evidence>
<keyword evidence="6 8" id="KW-0663">Pyridoxal phosphate</keyword>
<accession>A0A0G4HNM7</accession>
<evidence type="ECO:0000256" key="2">
    <source>
        <dbReference type="ARBA" id="ARBA00009236"/>
    </source>
</evidence>
<dbReference type="PhylomeDB" id="A0A0G4HNM7"/>
<gene>
    <name evidence="10" type="ORF">Cvel_7646</name>
</gene>
<feature type="modified residue" description="N6-(pyridoxal phosphate)lysine" evidence="8">
    <location>
        <position position="205"/>
    </location>
</feature>
<dbReference type="PANTHER" id="PTHR21152:SF40">
    <property type="entry name" value="ALANINE--GLYOXYLATE AMINOTRANSFERASE"/>
    <property type="match status" value="1"/>
</dbReference>
<dbReference type="VEuPathDB" id="CryptoDB:Cvel_7646"/>
<dbReference type="Gene3D" id="3.40.640.10">
    <property type="entry name" value="Type I PLP-dependent aspartate aminotransferase-like (Major domain)"/>
    <property type="match status" value="1"/>
</dbReference>
<proteinExistence type="inferred from homology"/>
<evidence type="ECO:0000256" key="5">
    <source>
        <dbReference type="ARBA" id="ARBA00022679"/>
    </source>
</evidence>
<dbReference type="PANTHER" id="PTHR21152">
    <property type="entry name" value="AMINOTRANSFERASE CLASS V"/>
    <property type="match status" value="1"/>
</dbReference>
<dbReference type="PIRSF" id="PIRSF000524">
    <property type="entry name" value="SPT"/>
    <property type="match status" value="1"/>
</dbReference>
<dbReference type="InterPro" id="IPR015421">
    <property type="entry name" value="PyrdxlP-dep_Trfase_major"/>
</dbReference>
<dbReference type="CDD" id="cd06451">
    <property type="entry name" value="AGAT_like"/>
    <property type="match status" value="1"/>
</dbReference>
<comment type="cofactor">
    <cofactor evidence="1 8">
        <name>pyridoxal 5'-phosphate</name>
        <dbReference type="ChEBI" id="CHEBI:597326"/>
    </cofactor>
</comment>
<feature type="domain" description="Aminotransferase class V" evidence="9">
    <location>
        <begin position="41"/>
        <end position="346"/>
    </location>
</feature>
<evidence type="ECO:0000256" key="8">
    <source>
        <dbReference type="PIRSR" id="PIRSR000524-50"/>
    </source>
</evidence>
<dbReference type="GO" id="GO:0019265">
    <property type="term" value="P:glycine biosynthetic process, by transamination of glyoxylate"/>
    <property type="evidence" value="ECO:0007669"/>
    <property type="project" value="TreeGrafter"/>
</dbReference>
<dbReference type="GO" id="GO:0008453">
    <property type="term" value="F:alanine-glyoxylate transaminase activity"/>
    <property type="evidence" value="ECO:0007669"/>
    <property type="project" value="UniProtKB-EC"/>
</dbReference>